<name>A0A3Q3LK07_9TELE</name>
<dbReference type="InParanoid" id="A0A3Q3LK07"/>
<dbReference type="PANTHER" id="PTHR21037:SF2">
    <property type="entry name" value="SIMILAR TO NOVEL PROTEIN"/>
    <property type="match status" value="1"/>
</dbReference>
<reference evidence="2" key="1">
    <citation type="submission" date="2025-08" db="UniProtKB">
        <authorList>
            <consortium name="Ensembl"/>
        </authorList>
    </citation>
    <scope>IDENTIFICATION</scope>
</reference>
<dbReference type="InterPro" id="IPR040807">
    <property type="entry name" value="DUF5522"/>
</dbReference>
<organism evidence="2 3">
    <name type="scientific">Mastacembelus armatus</name>
    <name type="common">zig-zag eel</name>
    <dbReference type="NCBI Taxonomy" id="205130"/>
    <lineage>
        <taxon>Eukaryota</taxon>
        <taxon>Metazoa</taxon>
        <taxon>Chordata</taxon>
        <taxon>Craniata</taxon>
        <taxon>Vertebrata</taxon>
        <taxon>Euteleostomi</taxon>
        <taxon>Actinopterygii</taxon>
        <taxon>Neopterygii</taxon>
        <taxon>Teleostei</taxon>
        <taxon>Neoteleostei</taxon>
        <taxon>Acanthomorphata</taxon>
        <taxon>Anabantaria</taxon>
        <taxon>Synbranchiformes</taxon>
        <taxon>Mastacembelidae</taxon>
        <taxon>Mastacembelus</taxon>
    </lineage>
</organism>
<dbReference type="OrthoDB" id="274765at2759"/>
<reference evidence="2" key="2">
    <citation type="submission" date="2025-09" db="UniProtKB">
        <authorList>
            <consortium name="Ensembl"/>
        </authorList>
    </citation>
    <scope>IDENTIFICATION</scope>
</reference>
<evidence type="ECO:0000256" key="1">
    <source>
        <dbReference type="SAM" id="MobiDB-lite"/>
    </source>
</evidence>
<dbReference type="PANTHER" id="PTHR21037">
    <property type="entry name" value="39S RIBOSOMAL PROTEIN L14, MITOCHONDRIAL"/>
    <property type="match status" value="1"/>
</dbReference>
<dbReference type="Proteomes" id="UP000261640">
    <property type="component" value="Unplaced"/>
</dbReference>
<proteinExistence type="predicted"/>
<dbReference type="Pfam" id="PF17653">
    <property type="entry name" value="DUF5522"/>
    <property type="match status" value="1"/>
</dbReference>
<evidence type="ECO:0000313" key="2">
    <source>
        <dbReference type="Ensembl" id="ENSMAMP00000010241.1"/>
    </source>
</evidence>
<protein>
    <submittedName>
        <fullName evidence="2">Chromosome 1 open reading frame 53</fullName>
    </submittedName>
</protein>
<accession>A0A3Q3LK07</accession>
<evidence type="ECO:0000313" key="3">
    <source>
        <dbReference type="Proteomes" id="UP000261640"/>
    </source>
</evidence>
<feature type="compositionally biased region" description="Polar residues" evidence="1">
    <location>
        <begin position="37"/>
        <end position="51"/>
    </location>
</feature>
<sequence length="145" mass="16469">MWQQLYQNKALVSTLIFLRVQFNKRFVTMSIPNLSDGNSKPLRSSSMSQINADRGEAERTDAVTGGHAAGKFTEEELAIHRLHREACEEQKQTYVDPATGYKVFTEHAHLQRGSCCGNACRHCPYDQVNVKDPAMKKKFNSLFFL</sequence>
<dbReference type="AlphaFoldDB" id="A0A3Q3LK07"/>
<keyword evidence="3" id="KW-1185">Reference proteome</keyword>
<feature type="region of interest" description="Disordered" evidence="1">
    <location>
        <begin position="37"/>
        <end position="63"/>
    </location>
</feature>
<dbReference type="Ensembl" id="ENSMAMT00000010502.2">
    <property type="protein sequence ID" value="ENSMAMP00000010241.1"/>
    <property type="gene ID" value="ENSMAMG00000006911.2"/>
</dbReference>
<dbReference type="GeneTree" id="ENSGT00390000016548"/>